<sequence>MLNLCPEIKCLVKVYACSFFKNTAYTLKDLSGFSNISLVKINQVETENSTIKPGAYSIYIPDHPHIKPLINEELWVSSKRLLTNERLLEKDIDLINAGTEILKLIIWCISCNRTFVSPINLFSQDISPFKVCVIAPDLLSGCVMTFPYLLEGVPVTVLLCAAAETDLTECEISEGFRDLMNIICYSDLHSTTKKLLNYTRDMGFCTVIICQNVELDDEITVRLALGGISENGNLIISREIRKLGSTECSILFQKKCTLSFCDQNINPINWISKFVGNYMFIDREYSVLDNKISNVTIGGEYITKIENSLSFIFVSRDNS</sequence>
<gene>
    <name evidence="1" type="ORF">OJ253_2107</name>
</gene>
<protein>
    <submittedName>
        <fullName evidence="1">Uncharacterized protein</fullName>
    </submittedName>
</protein>
<accession>A0A9D5DJX7</accession>
<evidence type="ECO:0000313" key="1">
    <source>
        <dbReference type="EMBL" id="KAJ1607999.1"/>
    </source>
</evidence>
<name>A0A9D5DJX7_9CRYT</name>
<dbReference type="EMBL" id="JAPCXC010000051">
    <property type="protein sequence ID" value="KAJ1607999.1"/>
    <property type="molecule type" value="Genomic_DNA"/>
</dbReference>
<dbReference type="OrthoDB" id="336729at2759"/>
<dbReference type="AlphaFoldDB" id="A0A9D5DJX7"/>
<dbReference type="Proteomes" id="UP001067231">
    <property type="component" value="Unassembled WGS sequence"/>
</dbReference>
<proteinExistence type="predicted"/>
<reference evidence="1" key="1">
    <citation type="submission" date="2022-10" db="EMBL/GenBank/DDBJ databases">
        <title>Adaptive evolution leads to modifications in subtelomeric GC content in a zoonotic Cryptosporidium species.</title>
        <authorList>
            <person name="Li J."/>
            <person name="Feng Y."/>
            <person name="Xiao L."/>
        </authorList>
    </citation>
    <scope>NUCLEOTIDE SEQUENCE</scope>
    <source>
        <strain evidence="1">33844</strain>
    </source>
</reference>
<comment type="caution">
    <text evidence="1">The sequence shown here is derived from an EMBL/GenBank/DDBJ whole genome shotgun (WGS) entry which is preliminary data.</text>
</comment>
<organism evidence="1">
    <name type="scientific">Cryptosporidium canis</name>
    <dbReference type="NCBI Taxonomy" id="195482"/>
    <lineage>
        <taxon>Eukaryota</taxon>
        <taxon>Sar</taxon>
        <taxon>Alveolata</taxon>
        <taxon>Apicomplexa</taxon>
        <taxon>Conoidasida</taxon>
        <taxon>Coccidia</taxon>
        <taxon>Eucoccidiorida</taxon>
        <taxon>Eimeriorina</taxon>
        <taxon>Cryptosporidiidae</taxon>
        <taxon>Cryptosporidium</taxon>
    </lineage>
</organism>